<dbReference type="AlphaFoldDB" id="A0A9D5ATX2"/>
<gene>
    <name evidence="2" type="ORF">KIW84_045194</name>
</gene>
<evidence type="ECO:0000313" key="3">
    <source>
        <dbReference type="Proteomes" id="UP001058974"/>
    </source>
</evidence>
<proteinExistence type="predicted"/>
<dbReference type="Gramene" id="Psat04G0519400-T3">
    <property type="protein sequence ID" value="KAI5421673.1"/>
    <property type="gene ID" value="KIW84_045194"/>
</dbReference>
<evidence type="ECO:0000259" key="1">
    <source>
        <dbReference type="SMART" id="SM00672"/>
    </source>
</evidence>
<reference evidence="2 3" key="1">
    <citation type="journal article" date="2022" name="Nat. Genet.">
        <title>Improved pea reference genome and pan-genome highlight genomic features and evolutionary characteristics.</title>
        <authorList>
            <person name="Yang T."/>
            <person name="Liu R."/>
            <person name="Luo Y."/>
            <person name="Hu S."/>
            <person name="Wang D."/>
            <person name="Wang C."/>
            <person name="Pandey M.K."/>
            <person name="Ge S."/>
            <person name="Xu Q."/>
            <person name="Li N."/>
            <person name="Li G."/>
            <person name="Huang Y."/>
            <person name="Saxena R.K."/>
            <person name="Ji Y."/>
            <person name="Li M."/>
            <person name="Yan X."/>
            <person name="He Y."/>
            <person name="Liu Y."/>
            <person name="Wang X."/>
            <person name="Xiang C."/>
            <person name="Varshney R.K."/>
            <person name="Ding H."/>
            <person name="Gao S."/>
            <person name="Zong X."/>
        </authorList>
    </citation>
    <scope>NUCLEOTIDE SEQUENCE [LARGE SCALE GENOMIC DNA]</scope>
    <source>
        <strain evidence="2 3">cv. Zhongwan 6</strain>
    </source>
</reference>
<dbReference type="SMART" id="SM00672">
    <property type="entry name" value="CAP10"/>
    <property type="match status" value="1"/>
</dbReference>
<dbReference type="InterPro" id="IPR006598">
    <property type="entry name" value="CAP10"/>
</dbReference>
<comment type="caution">
    <text evidence="2">The sequence shown here is derived from an EMBL/GenBank/DDBJ whole genome shotgun (WGS) entry which is preliminary data.</text>
</comment>
<sequence>MLHRLRCFDIVQINGAWILSSQIGLFGDETNIKPWKDTLKDIKEGNKKTKWKDRVPYAYWKGNPYVAQTRQNLLQCNVTLEKDWNTLIYIQDWIQESNQGFEKSSLGDQCTHRYKIYIEGWAWSVSEKYIMACDSMTLYVRSNYHDFFMRDMVPLQHYWPIRDNSKCSSLKFAVEWGNNHTQKVPAVHKNYAKVDVT</sequence>
<dbReference type="PANTHER" id="PTHR12203">
    <property type="entry name" value="KDEL LYS-ASP-GLU-LEU CONTAINING - RELATED"/>
    <property type="match status" value="1"/>
</dbReference>
<name>A0A9D5ATX2_PEA</name>
<dbReference type="InterPro" id="IPR051091">
    <property type="entry name" value="O-Glucosyltr/Glycosyltrsf_90"/>
</dbReference>
<protein>
    <recommendedName>
        <fullName evidence="1">Glycosyl transferase CAP10 domain-containing protein</fullName>
    </recommendedName>
</protein>
<organism evidence="2 3">
    <name type="scientific">Pisum sativum</name>
    <name type="common">Garden pea</name>
    <name type="synonym">Lathyrus oleraceus</name>
    <dbReference type="NCBI Taxonomy" id="3888"/>
    <lineage>
        <taxon>Eukaryota</taxon>
        <taxon>Viridiplantae</taxon>
        <taxon>Streptophyta</taxon>
        <taxon>Embryophyta</taxon>
        <taxon>Tracheophyta</taxon>
        <taxon>Spermatophyta</taxon>
        <taxon>Magnoliopsida</taxon>
        <taxon>eudicotyledons</taxon>
        <taxon>Gunneridae</taxon>
        <taxon>Pentapetalae</taxon>
        <taxon>rosids</taxon>
        <taxon>fabids</taxon>
        <taxon>Fabales</taxon>
        <taxon>Fabaceae</taxon>
        <taxon>Papilionoideae</taxon>
        <taxon>50 kb inversion clade</taxon>
        <taxon>NPAAA clade</taxon>
        <taxon>Hologalegina</taxon>
        <taxon>IRL clade</taxon>
        <taxon>Fabeae</taxon>
        <taxon>Lathyrus</taxon>
    </lineage>
</organism>
<dbReference type="Pfam" id="PF05686">
    <property type="entry name" value="Glyco_transf_90"/>
    <property type="match status" value="1"/>
</dbReference>
<dbReference type="Proteomes" id="UP001058974">
    <property type="component" value="Chromosome 4"/>
</dbReference>
<dbReference type="EMBL" id="JAMSHJ010000004">
    <property type="protein sequence ID" value="KAI5421673.1"/>
    <property type="molecule type" value="Genomic_DNA"/>
</dbReference>
<feature type="domain" description="Glycosyl transferase CAP10" evidence="1">
    <location>
        <begin position="5"/>
        <end position="195"/>
    </location>
</feature>
<keyword evidence="3" id="KW-1185">Reference proteome</keyword>
<evidence type="ECO:0000313" key="2">
    <source>
        <dbReference type="EMBL" id="KAI5421673.1"/>
    </source>
</evidence>
<dbReference type="PANTHER" id="PTHR12203:SF74">
    <property type="entry name" value="GLYCOSYLTRANSFERASE"/>
    <property type="match status" value="1"/>
</dbReference>
<accession>A0A9D5ATX2</accession>